<organism evidence="2 3">
    <name type="scientific">Penicillium flavigenum</name>
    <dbReference type="NCBI Taxonomy" id="254877"/>
    <lineage>
        <taxon>Eukaryota</taxon>
        <taxon>Fungi</taxon>
        <taxon>Dikarya</taxon>
        <taxon>Ascomycota</taxon>
        <taxon>Pezizomycotina</taxon>
        <taxon>Eurotiomycetes</taxon>
        <taxon>Eurotiomycetidae</taxon>
        <taxon>Eurotiales</taxon>
        <taxon>Aspergillaceae</taxon>
        <taxon>Penicillium</taxon>
    </lineage>
</organism>
<dbReference type="STRING" id="254877.A0A1V6TT11"/>
<keyword evidence="3" id="KW-1185">Reference proteome</keyword>
<dbReference type="EMBL" id="MLQL01000004">
    <property type="protein sequence ID" value="OQE29030.1"/>
    <property type="molecule type" value="Genomic_DNA"/>
</dbReference>
<reference evidence="3" key="1">
    <citation type="journal article" date="2017" name="Nat. Microbiol.">
        <title>Global analysis of biosynthetic gene clusters reveals vast potential of secondary metabolite production in Penicillium species.</title>
        <authorList>
            <person name="Nielsen J.C."/>
            <person name="Grijseels S."/>
            <person name="Prigent S."/>
            <person name="Ji B."/>
            <person name="Dainat J."/>
            <person name="Nielsen K.F."/>
            <person name="Frisvad J.C."/>
            <person name="Workman M."/>
            <person name="Nielsen J."/>
        </authorList>
    </citation>
    <scope>NUCLEOTIDE SEQUENCE [LARGE SCALE GENOMIC DNA]</scope>
    <source>
        <strain evidence="3">IBT 14082</strain>
    </source>
</reference>
<dbReference type="OrthoDB" id="5377172at2759"/>
<evidence type="ECO:0000256" key="1">
    <source>
        <dbReference type="SAM" id="SignalP"/>
    </source>
</evidence>
<feature type="signal peptide" evidence="1">
    <location>
        <begin position="1"/>
        <end position="22"/>
    </location>
</feature>
<keyword evidence="1" id="KW-0732">Signal</keyword>
<dbReference type="Pfam" id="PF14269">
    <property type="entry name" value="Arylsulfotran_2"/>
    <property type="match status" value="1"/>
</dbReference>
<dbReference type="Proteomes" id="UP000191342">
    <property type="component" value="Unassembled WGS sequence"/>
</dbReference>
<comment type="caution">
    <text evidence="2">The sequence shown here is derived from an EMBL/GenBank/DDBJ whole genome shotgun (WGS) entry which is preliminary data.</text>
</comment>
<dbReference type="InterPro" id="IPR053143">
    <property type="entry name" value="Arylsulfate_ST"/>
</dbReference>
<dbReference type="InterPro" id="IPR039535">
    <property type="entry name" value="ASST-like"/>
</dbReference>
<gene>
    <name evidence="2" type="ORF">PENFLA_c004G10036</name>
</gene>
<feature type="chain" id="PRO_5012393092" description="ASST-domain-containing protein" evidence="1">
    <location>
        <begin position="23"/>
        <end position="519"/>
    </location>
</feature>
<dbReference type="PANTHER" id="PTHR35340:SF6">
    <property type="entry name" value="ASST-DOMAIN-CONTAINING PROTEIN"/>
    <property type="match status" value="1"/>
</dbReference>
<evidence type="ECO:0000313" key="3">
    <source>
        <dbReference type="Proteomes" id="UP000191342"/>
    </source>
</evidence>
<dbReference type="PANTHER" id="PTHR35340">
    <property type="entry name" value="PQQ ENZYME REPEAT PROTEIN-RELATED"/>
    <property type="match status" value="1"/>
</dbReference>
<name>A0A1V6TT11_9EURO</name>
<protein>
    <recommendedName>
        <fullName evidence="4">ASST-domain-containing protein</fullName>
    </recommendedName>
</protein>
<accession>A0A1V6TT11</accession>
<proteinExistence type="predicted"/>
<dbReference type="AlphaFoldDB" id="A0A1V6TT11"/>
<sequence length="519" mass="56911">MSQLYLILFYYLFLGVPVVTSAFAAADDLWPAQSYKSCNLSCPFINITRTGTASPGLLFLAPGNSTTFTQNPTIFDGGELVWQGQPTGNVSNFLPQTLGSQQVLTYWAGNESLAGSGVGSIHILNASYHEIHTVTLAGNETWVSPFLVKFPSYIDKHEILITEDGTILVTAYNATRMDLRPFNGPKDGWIQDSLFYEIDVASNEVLFRWSAVENLSTIDPKESVRKMDGTLEGSSQRMPWDYAHINSVARYGDDYLVSFKCLDTIYLINKDGSVKWKLNGRTGGDFELGQGTQFIAQHNARIQSRTDDIITISLHNNGVSCNETYVFPSNGLLLDVNIKTKKVTLNRKLIDSQDLVSAGARGNYQALPDGYAMVGQGIVPKFEEYDEDNNCIARSWFGLSDSDGSYTAIKSNWIGTPQAGPDVFARSVGGMSTLYISWNGATGVESWEVSTGSKKDELKFATTVPKSGFETKIELEEVATFVSVKAIGGPNHGRVSDPINVVRIKGKAKEGPVKTELKK</sequence>
<evidence type="ECO:0000313" key="2">
    <source>
        <dbReference type="EMBL" id="OQE29030.1"/>
    </source>
</evidence>
<evidence type="ECO:0008006" key="4">
    <source>
        <dbReference type="Google" id="ProtNLM"/>
    </source>
</evidence>